<dbReference type="NCBIfam" id="TIGR00379">
    <property type="entry name" value="cobB"/>
    <property type="match status" value="1"/>
</dbReference>
<evidence type="ECO:0000256" key="3">
    <source>
        <dbReference type="ARBA" id="ARBA00022741"/>
    </source>
</evidence>
<comment type="catalytic activity">
    <reaction evidence="7">
        <text>cob(II)yrinate + 2 L-glutamine + 2 ATP + 2 H2O = cob(II)yrinate a,c diamide + 2 L-glutamate + 2 ADP + 2 phosphate + 2 H(+)</text>
        <dbReference type="Rhea" id="RHEA:26289"/>
        <dbReference type="ChEBI" id="CHEBI:15377"/>
        <dbReference type="ChEBI" id="CHEBI:15378"/>
        <dbReference type="ChEBI" id="CHEBI:29985"/>
        <dbReference type="ChEBI" id="CHEBI:30616"/>
        <dbReference type="ChEBI" id="CHEBI:43474"/>
        <dbReference type="ChEBI" id="CHEBI:58359"/>
        <dbReference type="ChEBI" id="CHEBI:58537"/>
        <dbReference type="ChEBI" id="CHEBI:58894"/>
        <dbReference type="ChEBI" id="CHEBI:456216"/>
        <dbReference type="EC" id="6.3.5.11"/>
    </reaction>
</comment>
<comment type="pathway">
    <text evidence="7">Cofactor biosynthesis; adenosylcobalamin biosynthesis; cob(II)yrinate a,c-diamide from sirohydrochlorin (anaerobic route): step 10/10.</text>
</comment>
<dbReference type="CDD" id="cd05388">
    <property type="entry name" value="CobB_N"/>
    <property type="match status" value="1"/>
</dbReference>
<feature type="domain" description="CobQ/CobB/MinD/ParA nucleotide binding" evidence="8">
    <location>
        <begin position="4"/>
        <end position="185"/>
    </location>
</feature>
<dbReference type="InterPro" id="IPR004484">
    <property type="entry name" value="CbiA/CobB_synth"/>
</dbReference>
<keyword evidence="5 7" id="KW-0460">Magnesium</keyword>
<keyword evidence="4 7" id="KW-0067">ATP-binding</keyword>
<comment type="cofactor">
    <cofactor evidence="1 7">
        <name>Mg(2+)</name>
        <dbReference type="ChEBI" id="CHEBI:18420"/>
    </cofactor>
</comment>
<dbReference type="InterPro" id="IPR002586">
    <property type="entry name" value="CobQ/CobB/MinD/ParA_Nub-bd_dom"/>
</dbReference>
<feature type="active site" description="Nucleophile" evidence="7">
    <location>
        <position position="320"/>
    </location>
</feature>
<reference evidence="10 11" key="1">
    <citation type="journal article" date="2024" name="Int. J. Syst. Evol. Microbiol.">
        <title>Clostridium omnivorum sp. nov., isolated from anoxic soil under the treatment of reductive soil disinfestation.</title>
        <authorList>
            <person name="Ueki A."/>
            <person name="Tonouchi A."/>
            <person name="Kaku N."/>
            <person name="Honma S."/>
            <person name="Ueki K."/>
        </authorList>
    </citation>
    <scope>NUCLEOTIDE SEQUENCE [LARGE SCALE GENOMIC DNA]</scope>
    <source>
        <strain evidence="10 11">E14</strain>
    </source>
</reference>
<dbReference type="PANTHER" id="PTHR43873:SF1">
    <property type="entry name" value="COBYRINATE A,C-DIAMIDE SYNTHASE"/>
    <property type="match status" value="1"/>
</dbReference>
<comment type="similarity">
    <text evidence="7">Belongs to the CobB/CbiA family.</text>
</comment>
<comment type="caution">
    <text evidence="10">The sequence shown here is derived from an EMBL/GenBank/DDBJ whole genome shotgun (WGS) entry which is preliminary data.</text>
</comment>
<keyword evidence="11" id="KW-1185">Reference proteome</keyword>
<evidence type="ECO:0000256" key="7">
    <source>
        <dbReference type="HAMAP-Rule" id="MF_00027"/>
    </source>
</evidence>
<dbReference type="RefSeq" id="WP_264850803.1">
    <property type="nucleotide sequence ID" value="NZ_BRXR01000001.1"/>
</dbReference>
<dbReference type="EC" id="6.3.5.11" evidence="7"/>
<dbReference type="HAMAP" id="MF_00027">
    <property type="entry name" value="CobB_CbiA"/>
    <property type="match status" value="1"/>
</dbReference>
<dbReference type="SUPFAM" id="SSF52540">
    <property type="entry name" value="P-loop containing nucleoside triphosphate hydrolases"/>
    <property type="match status" value="1"/>
</dbReference>
<dbReference type="PROSITE" id="PS51274">
    <property type="entry name" value="GATASE_COBBQ"/>
    <property type="match status" value="1"/>
</dbReference>
<feature type="domain" description="CobB/CobQ-like glutamine amidotransferase" evidence="9">
    <location>
        <begin position="240"/>
        <end position="433"/>
    </location>
</feature>
<comment type="function">
    <text evidence="7">Catalyzes the ATP-dependent amidation of the two carboxylate groups at positions a and c of cobyrinate, using either L-glutamine or ammonia as the nitrogen source.</text>
</comment>
<organism evidence="10 11">
    <name type="scientific">Clostridium omnivorum</name>
    <dbReference type="NCBI Taxonomy" id="1604902"/>
    <lineage>
        <taxon>Bacteria</taxon>
        <taxon>Bacillati</taxon>
        <taxon>Bacillota</taxon>
        <taxon>Clostridia</taxon>
        <taxon>Eubacteriales</taxon>
        <taxon>Clostridiaceae</taxon>
        <taxon>Clostridium</taxon>
    </lineage>
</organism>
<dbReference type="InterPro" id="IPR029062">
    <property type="entry name" value="Class_I_gatase-like"/>
</dbReference>
<dbReference type="EMBL" id="BRXR01000001">
    <property type="protein sequence ID" value="GLC31490.1"/>
    <property type="molecule type" value="Genomic_DNA"/>
</dbReference>
<dbReference type="SUPFAM" id="SSF52317">
    <property type="entry name" value="Class I glutamine amidotransferase-like"/>
    <property type="match status" value="1"/>
</dbReference>
<evidence type="ECO:0000256" key="2">
    <source>
        <dbReference type="ARBA" id="ARBA00022598"/>
    </source>
</evidence>
<dbReference type="InterPro" id="IPR011698">
    <property type="entry name" value="GATase_3"/>
</dbReference>
<evidence type="ECO:0000313" key="11">
    <source>
        <dbReference type="Proteomes" id="UP001208567"/>
    </source>
</evidence>
<evidence type="ECO:0000256" key="6">
    <source>
        <dbReference type="ARBA" id="ARBA00022962"/>
    </source>
</evidence>
<evidence type="ECO:0000259" key="9">
    <source>
        <dbReference type="Pfam" id="PF07685"/>
    </source>
</evidence>
<keyword evidence="3 7" id="KW-0547">Nucleotide-binding</keyword>
<evidence type="ECO:0000259" key="8">
    <source>
        <dbReference type="Pfam" id="PF01656"/>
    </source>
</evidence>
<dbReference type="Pfam" id="PF01656">
    <property type="entry name" value="CbiA"/>
    <property type="match status" value="1"/>
</dbReference>
<evidence type="ECO:0000256" key="4">
    <source>
        <dbReference type="ARBA" id="ARBA00022840"/>
    </source>
</evidence>
<evidence type="ECO:0000256" key="5">
    <source>
        <dbReference type="ARBA" id="ARBA00022842"/>
    </source>
</evidence>
<comment type="miscellaneous">
    <text evidence="7">The a and c carboxylates of cobyrinate are activated for nucleophilic attack via formation of a phosphorylated intermediate by ATP. CbiA catalyzes first the amidation of the c-carboxylate, and then that of the a-carboxylate.</text>
</comment>
<keyword evidence="6 7" id="KW-0315">Glutamine amidotransferase</keyword>
<dbReference type="NCBIfam" id="NF002204">
    <property type="entry name" value="PRK01077.1"/>
    <property type="match status" value="1"/>
</dbReference>
<dbReference type="PANTHER" id="PTHR43873">
    <property type="entry name" value="COBYRINATE A,C-DIAMIDE SYNTHASE"/>
    <property type="match status" value="1"/>
</dbReference>
<dbReference type="InterPro" id="IPR027417">
    <property type="entry name" value="P-loop_NTPase"/>
</dbReference>
<proteinExistence type="inferred from homology"/>
<dbReference type="Gene3D" id="3.40.50.880">
    <property type="match status" value="1"/>
</dbReference>
<protein>
    <recommendedName>
        <fullName evidence="7">Cobyrinate a,c-diamide synthase</fullName>
        <ecNumber evidence="7">6.3.5.11</ecNumber>
    </recommendedName>
    <alternativeName>
        <fullName evidence="7">Cobyrinic acid a,c-diamide synthetase</fullName>
    </alternativeName>
</protein>
<feature type="site" description="Increases nucleophilicity of active site Cys" evidence="7">
    <location>
        <position position="427"/>
    </location>
</feature>
<keyword evidence="2 7" id="KW-0436">Ligase</keyword>
<dbReference type="Pfam" id="PF07685">
    <property type="entry name" value="GATase_3"/>
    <property type="match status" value="1"/>
</dbReference>
<accession>A0ABQ5N8H5</accession>
<gene>
    <name evidence="10" type="primary">cobB</name>
    <name evidence="7" type="synonym">cbiA</name>
    <name evidence="10" type="ORF">bsdE14_29000</name>
</gene>
<keyword evidence="7" id="KW-0169">Cobalamin biosynthesis</keyword>
<name>A0ABQ5N8H5_9CLOT</name>
<dbReference type="Gene3D" id="3.40.50.300">
    <property type="entry name" value="P-loop containing nucleotide triphosphate hydrolases"/>
    <property type="match status" value="1"/>
</dbReference>
<sequence length="460" mass="51857">MRSIVISSNCSGGGKTTVTLGIMKALINRGYEVQGYKVGPDYIDTAFHSFITKKSSRNLDLYLMGEDGVKASYSRGLGHYGVIEGVMGLYDGKGIDTEYSTAHVSKVLNLPVVLVISPKAQVATLCAEINGMISFDNINIAGVILNNVSEGYYNLLKLSIETYCNIKVFGYVPNCSELELKSRHLGLVQSSEVQELGEKIDRCSKLLESYVDMDSLIEAFRETEVYKDKFHLKDKGITTAVAMDKAFSFYYKENLELLEELGEVVYFSPLEDKSIPSNIDFLYIGGGYPEVFAEQLSSNKPMLKSIRDYLEKGGRTYAECGGLMYLTEKIFNDADSKEYFYYAVGFFKGSAFMSKKLQNFGYAELNIKNSKSMLSKDLRITCQEFHKSYVELEESTVYKVEKRLVNGEIIKWDCGYFKKNAIAGYAHVHFFNNMDMLQELIGINANKKYIADCDLEYKNK</sequence>
<evidence type="ECO:0000256" key="1">
    <source>
        <dbReference type="ARBA" id="ARBA00001946"/>
    </source>
</evidence>
<evidence type="ECO:0000313" key="10">
    <source>
        <dbReference type="EMBL" id="GLC31490.1"/>
    </source>
</evidence>
<comment type="domain">
    <text evidence="7">Comprises of two domains. The C-terminal domain contains the binding site for glutamine and catalyzes the hydrolysis of this substrate to glutamate and ammonia. The N-terminal domain is anticipated to bind ATP and cobyrinate and catalyzes the ultimate synthesis of the diamide product. The ammonia produced via the glutaminase domain is probably translocated to the adjacent domain via a molecular tunnel, where it reacts with an activated intermediate.</text>
</comment>
<dbReference type="Proteomes" id="UP001208567">
    <property type="component" value="Unassembled WGS sequence"/>
</dbReference>